<accession>A0AAV3YT41</accession>
<dbReference type="PANTHER" id="PTHR47027:SF8">
    <property type="entry name" value="RIBONUCLEASE H"/>
    <property type="match status" value="1"/>
</dbReference>
<dbReference type="AlphaFoldDB" id="A0AAV3YT41"/>
<dbReference type="PROSITE" id="PS50878">
    <property type="entry name" value="RT_POL"/>
    <property type="match status" value="1"/>
</dbReference>
<name>A0AAV3YT41_9GAST</name>
<dbReference type="PANTHER" id="PTHR47027">
    <property type="entry name" value="REVERSE TRANSCRIPTASE DOMAIN-CONTAINING PROTEIN"/>
    <property type="match status" value="1"/>
</dbReference>
<dbReference type="Proteomes" id="UP000735302">
    <property type="component" value="Unassembled WGS sequence"/>
</dbReference>
<evidence type="ECO:0000313" key="2">
    <source>
        <dbReference type="EMBL" id="GFN85542.1"/>
    </source>
</evidence>
<keyword evidence="2" id="KW-0540">Nuclease</keyword>
<protein>
    <submittedName>
        <fullName evidence="2">Endonuclease-reverse transcriptase</fullName>
    </submittedName>
</protein>
<feature type="domain" description="Reverse transcriptase" evidence="1">
    <location>
        <begin position="1"/>
        <end position="195"/>
    </location>
</feature>
<evidence type="ECO:0000313" key="3">
    <source>
        <dbReference type="Proteomes" id="UP000735302"/>
    </source>
</evidence>
<reference evidence="2 3" key="1">
    <citation type="journal article" date="2021" name="Elife">
        <title>Chloroplast acquisition without the gene transfer in kleptoplastic sea slugs, Plakobranchus ocellatus.</title>
        <authorList>
            <person name="Maeda T."/>
            <person name="Takahashi S."/>
            <person name="Yoshida T."/>
            <person name="Shimamura S."/>
            <person name="Takaki Y."/>
            <person name="Nagai Y."/>
            <person name="Toyoda A."/>
            <person name="Suzuki Y."/>
            <person name="Arimoto A."/>
            <person name="Ishii H."/>
            <person name="Satoh N."/>
            <person name="Nishiyama T."/>
            <person name="Hasebe M."/>
            <person name="Maruyama T."/>
            <person name="Minagawa J."/>
            <person name="Obokata J."/>
            <person name="Shigenobu S."/>
        </authorList>
    </citation>
    <scope>NUCLEOTIDE SEQUENCE [LARGE SCALE GENOMIC DNA]</scope>
</reference>
<keyword evidence="2" id="KW-0255">Endonuclease</keyword>
<dbReference type="Pfam" id="PF00078">
    <property type="entry name" value="RVT_1"/>
    <property type="match status" value="1"/>
</dbReference>
<proteinExistence type="predicted"/>
<dbReference type="SUPFAM" id="SSF56672">
    <property type="entry name" value="DNA/RNA polymerases"/>
    <property type="match status" value="1"/>
</dbReference>
<gene>
    <name evidence="2" type="ORF">PoB_001204800</name>
</gene>
<sequence>MLQVKFLQTSTSRRTLRLPTKPGTVECDQHRTISLTSHLTKVMLRVLMNRMRNKILPEIPETLFGFRADKGTRNAIFALRTLMERAIEVQKDFYLCFIDYSKAFDKVRHSDLFDILPRLNYDGKDLRVIRNLYWEQEAAIRVDNDCSEYMPIYRGVRQGCVFSPDIFKIYSKMILRNVEQHESMWSQHKHTKIRG</sequence>
<dbReference type="InterPro" id="IPR000477">
    <property type="entry name" value="RT_dom"/>
</dbReference>
<organism evidence="2 3">
    <name type="scientific">Plakobranchus ocellatus</name>
    <dbReference type="NCBI Taxonomy" id="259542"/>
    <lineage>
        <taxon>Eukaryota</taxon>
        <taxon>Metazoa</taxon>
        <taxon>Spiralia</taxon>
        <taxon>Lophotrochozoa</taxon>
        <taxon>Mollusca</taxon>
        <taxon>Gastropoda</taxon>
        <taxon>Heterobranchia</taxon>
        <taxon>Euthyneura</taxon>
        <taxon>Panpulmonata</taxon>
        <taxon>Sacoglossa</taxon>
        <taxon>Placobranchoidea</taxon>
        <taxon>Plakobranchidae</taxon>
        <taxon>Plakobranchus</taxon>
    </lineage>
</organism>
<keyword evidence="2" id="KW-0378">Hydrolase</keyword>
<evidence type="ECO:0000259" key="1">
    <source>
        <dbReference type="PROSITE" id="PS50878"/>
    </source>
</evidence>
<comment type="caution">
    <text evidence="2">The sequence shown here is derived from an EMBL/GenBank/DDBJ whole genome shotgun (WGS) entry which is preliminary data.</text>
</comment>
<dbReference type="InterPro" id="IPR043502">
    <property type="entry name" value="DNA/RNA_pol_sf"/>
</dbReference>
<dbReference type="GO" id="GO:0004519">
    <property type="term" value="F:endonuclease activity"/>
    <property type="evidence" value="ECO:0007669"/>
    <property type="project" value="UniProtKB-KW"/>
</dbReference>
<keyword evidence="3" id="KW-1185">Reference proteome</keyword>
<dbReference type="EMBL" id="BLXT01001417">
    <property type="protein sequence ID" value="GFN85542.1"/>
    <property type="molecule type" value="Genomic_DNA"/>
</dbReference>